<keyword evidence="7" id="KW-1185">Reference proteome</keyword>
<feature type="region of interest" description="Disordered" evidence="4">
    <location>
        <begin position="41"/>
        <end position="60"/>
    </location>
</feature>
<dbReference type="Gene3D" id="2.60.120.260">
    <property type="entry name" value="Galactose-binding domain-like"/>
    <property type="match status" value="1"/>
</dbReference>
<dbReference type="CDD" id="cd00033">
    <property type="entry name" value="CCP"/>
    <property type="match status" value="1"/>
</dbReference>
<keyword evidence="3" id="KW-1015">Disulfide bond</keyword>
<keyword evidence="5" id="KW-0732">Signal</keyword>
<dbReference type="GO" id="GO:0046872">
    <property type="term" value="F:metal ion binding"/>
    <property type="evidence" value="ECO:0007669"/>
    <property type="project" value="UniProtKB-KW"/>
</dbReference>
<dbReference type="KEGG" id="bbel:109471321"/>
<proteinExistence type="predicted"/>
<dbReference type="SMART" id="SM00607">
    <property type="entry name" value="FTP"/>
    <property type="match status" value="1"/>
</dbReference>
<dbReference type="SUPFAM" id="SSF49785">
    <property type="entry name" value="Galactose-binding domain-like"/>
    <property type="match status" value="1"/>
</dbReference>
<dbReference type="FunFam" id="2.60.120.260:FF:000105">
    <property type="entry name" value="Sushi, von Willebrand factor type A, EGF and pentraxin domain-containing protein 1"/>
    <property type="match status" value="1"/>
</dbReference>
<feature type="chain" id="PRO_5027857113" evidence="5">
    <location>
        <begin position="29"/>
        <end position="417"/>
    </location>
</feature>
<dbReference type="SUPFAM" id="SSF57535">
    <property type="entry name" value="Complement control module/SCR domain"/>
    <property type="match status" value="1"/>
</dbReference>
<dbReference type="AlphaFoldDB" id="A0A6P4YAS4"/>
<evidence type="ECO:0000256" key="2">
    <source>
        <dbReference type="ARBA" id="ARBA00022837"/>
    </source>
</evidence>
<dbReference type="InterPro" id="IPR006585">
    <property type="entry name" value="FTP1"/>
</dbReference>
<dbReference type="Proteomes" id="UP000515135">
    <property type="component" value="Unplaced"/>
</dbReference>
<evidence type="ECO:0000256" key="3">
    <source>
        <dbReference type="ARBA" id="ARBA00023157"/>
    </source>
</evidence>
<feature type="domain" description="Fucolectin tachylectin-4 pentraxin-1" evidence="6">
    <location>
        <begin position="239"/>
        <end position="387"/>
    </location>
</feature>
<keyword evidence="1" id="KW-0479">Metal-binding</keyword>
<reference evidence="8" key="1">
    <citation type="submission" date="2025-08" db="UniProtKB">
        <authorList>
            <consortium name="RefSeq"/>
        </authorList>
    </citation>
    <scope>IDENTIFICATION</scope>
    <source>
        <tissue evidence="8">Gonad</tissue>
    </source>
</reference>
<evidence type="ECO:0000313" key="8">
    <source>
        <dbReference type="RefSeq" id="XP_019626170.1"/>
    </source>
</evidence>
<dbReference type="PANTHER" id="PTHR47635">
    <property type="entry name" value="CUB DOMAIN-CONTAINING PROTEIN"/>
    <property type="match status" value="1"/>
</dbReference>
<gene>
    <name evidence="8" type="primary">LOC109471321</name>
</gene>
<dbReference type="InterPro" id="IPR000436">
    <property type="entry name" value="Sushi_SCR_CCP_dom"/>
</dbReference>
<dbReference type="Gene3D" id="2.60.120.200">
    <property type="match status" value="1"/>
</dbReference>
<dbReference type="Pfam" id="PF13385">
    <property type="entry name" value="Laminin_G_3"/>
    <property type="match status" value="1"/>
</dbReference>
<evidence type="ECO:0000256" key="1">
    <source>
        <dbReference type="ARBA" id="ARBA00022723"/>
    </source>
</evidence>
<dbReference type="InterPro" id="IPR035976">
    <property type="entry name" value="Sushi/SCR/CCP_sf"/>
</dbReference>
<organism evidence="7 8">
    <name type="scientific">Branchiostoma belcheri</name>
    <name type="common">Amphioxus</name>
    <dbReference type="NCBI Taxonomy" id="7741"/>
    <lineage>
        <taxon>Eukaryota</taxon>
        <taxon>Metazoa</taxon>
        <taxon>Chordata</taxon>
        <taxon>Cephalochordata</taxon>
        <taxon>Leptocardii</taxon>
        <taxon>Amphioxiformes</taxon>
        <taxon>Branchiostomatidae</taxon>
        <taxon>Branchiostoma</taxon>
    </lineage>
</organism>
<dbReference type="GeneID" id="109471321"/>
<feature type="signal peptide" evidence="5">
    <location>
        <begin position="1"/>
        <end position="28"/>
    </location>
</feature>
<dbReference type="OrthoDB" id="547680at2759"/>
<name>A0A6P4YAS4_BRABE</name>
<evidence type="ECO:0000256" key="4">
    <source>
        <dbReference type="SAM" id="MobiDB-lite"/>
    </source>
</evidence>
<dbReference type="Gene3D" id="2.10.70.10">
    <property type="entry name" value="Complement Module, domain 1"/>
    <property type="match status" value="1"/>
</dbReference>
<keyword evidence="2" id="KW-0106">Calcium</keyword>
<sequence length="417" mass="46137">MKKILQKSLLDRVVLVWFLLQLVTQAQACDPGGVWPLNTQYGASDETENGNDGVARGTQLAPGPYGDPGGAFLFSGTANSYIDIPNNGKLDVRYSYTILAHIYPTGQAGPIFNYVGNNNQWAVHFWQTAPQLFMLRTYERYGYFSQYAHASVLQQNAWNYVGGTYNSSTGVAILWYNGSEVAQVQVGVPSVATQYPVRVAVRYGSSQYFAGRIACIQLYNFAMTQEQIVAARDRCSQRGVNVALRKSAYQTSTYWFGAASLAVDGNTNTTFLNRSCTHTMVGTIYNDPGWWVDLGQSYVVGRVVIFNRQDSRQDRLNPFNIHIGDSDQVSTNPKCGGDHRIELNQPFISVSCLGMMGRYVGVRLPGASRVLSLCEVQIYLADRCPPLCPPTNGTMRGFNYFGDVITFTCDSGYRLVG</sequence>
<evidence type="ECO:0000256" key="5">
    <source>
        <dbReference type="SAM" id="SignalP"/>
    </source>
</evidence>
<accession>A0A6P4YAS4</accession>
<dbReference type="RefSeq" id="XP_019626170.1">
    <property type="nucleotide sequence ID" value="XM_019770611.1"/>
</dbReference>
<evidence type="ECO:0000313" key="7">
    <source>
        <dbReference type="Proteomes" id="UP000515135"/>
    </source>
</evidence>
<evidence type="ECO:0000259" key="6">
    <source>
        <dbReference type="SMART" id="SM00607"/>
    </source>
</evidence>
<dbReference type="Pfam" id="PF22633">
    <property type="entry name" value="F5_F8_type_C_2"/>
    <property type="match status" value="1"/>
</dbReference>
<dbReference type="SUPFAM" id="SSF49899">
    <property type="entry name" value="Concanavalin A-like lectins/glucanases"/>
    <property type="match status" value="1"/>
</dbReference>
<dbReference type="InterPro" id="IPR008979">
    <property type="entry name" value="Galactose-bd-like_sf"/>
</dbReference>
<feature type="non-terminal residue" evidence="8">
    <location>
        <position position="417"/>
    </location>
</feature>
<dbReference type="PANTHER" id="PTHR47635:SF2">
    <property type="entry name" value="LAMG-LIKE JELLYROLL FOLD DOMAIN-CONTAINING PROTEIN"/>
    <property type="match status" value="1"/>
</dbReference>
<protein>
    <submittedName>
        <fullName evidence="8">Uncharacterized protein LOC109471321</fullName>
    </submittedName>
</protein>
<dbReference type="InterPro" id="IPR013320">
    <property type="entry name" value="ConA-like_dom_sf"/>
</dbReference>